<keyword evidence="3" id="KW-1185">Reference proteome</keyword>
<evidence type="ECO:0000313" key="3">
    <source>
        <dbReference type="Proteomes" id="UP001500339"/>
    </source>
</evidence>
<dbReference type="EMBL" id="BAAACF010000001">
    <property type="protein sequence ID" value="GAA0719479.1"/>
    <property type="molecule type" value="Genomic_DNA"/>
</dbReference>
<proteinExistence type="predicted"/>
<sequence>MGEFVNHMTRYIGEVVTVYTTSGGDSGEGFTGILLAVNNNFIRLVDRIGPAPACALGSCCRDRDRCREGSDRRDDGREDNQGRPSCDVRTTGAISDIPVDRIAAFVHNTL</sequence>
<gene>
    <name evidence="2" type="ORF">GCM10008905_07590</name>
</gene>
<name>A0ABP3U074_9CLOT</name>
<feature type="compositionally biased region" description="Basic and acidic residues" evidence="1">
    <location>
        <begin position="62"/>
        <end position="81"/>
    </location>
</feature>
<comment type="caution">
    <text evidence="2">The sequence shown here is derived from an EMBL/GenBank/DDBJ whole genome shotgun (WGS) entry which is preliminary data.</text>
</comment>
<dbReference type="Proteomes" id="UP001500339">
    <property type="component" value="Unassembled WGS sequence"/>
</dbReference>
<dbReference type="RefSeq" id="WP_343766824.1">
    <property type="nucleotide sequence ID" value="NZ_BAAACF010000001.1"/>
</dbReference>
<protein>
    <submittedName>
        <fullName evidence="2">Uncharacterized protein</fullName>
    </submittedName>
</protein>
<organism evidence="2 3">
    <name type="scientific">Clostridium malenominatum</name>
    <dbReference type="NCBI Taxonomy" id="1539"/>
    <lineage>
        <taxon>Bacteria</taxon>
        <taxon>Bacillati</taxon>
        <taxon>Bacillota</taxon>
        <taxon>Clostridia</taxon>
        <taxon>Eubacteriales</taxon>
        <taxon>Clostridiaceae</taxon>
        <taxon>Clostridium</taxon>
    </lineage>
</organism>
<evidence type="ECO:0000313" key="2">
    <source>
        <dbReference type="EMBL" id="GAA0719479.1"/>
    </source>
</evidence>
<evidence type="ECO:0000256" key="1">
    <source>
        <dbReference type="SAM" id="MobiDB-lite"/>
    </source>
</evidence>
<accession>A0ABP3U074</accession>
<feature type="region of interest" description="Disordered" evidence="1">
    <location>
        <begin position="62"/>
        <end position="91"/>
    </location>
</feature>
<reference evidence="3" key="1">
    <citation type="journal article" date="2019" name="Int. J. Syst. Evol. Microbiol.">
        <title>The Global Catalogue of Microorganisms (GCM) 10K type strain sequencing project: providing services to taxonomists for standard genome sequencing and annotation.</title>
        <authorList>
            <consortium name="The Broad Institute Genomics Platform"/>
            <consortium name="The Broad Institute Genome Sequencing Center for Infectious Disease"/>
            <person name="Wu L."/>
            <person name="Ma J."/>
        </authorList>
    </citation>
    <scope>NUCLEOTIDE SEQUENCE [LARGE SCALE GENOMIC DNA]</scope>
    <source>
        <strain evidence="3">JCM 1405</strain>
    </source>
</reference>